<dbReference type="GeneID" id="40308649"/>
<proteinExistence type="predicted"/>
<feature type="compositionally biased region" description="Polar residues" evidence="1">
    <location>
        <begin position="1506"/>
        <end position="1515"/>
    </location>
</feature>
<evidence type="ECO:0000313" key="3">
    <source>
        <dbReference type="Proteomes" id="UP000224006"/>
    </source>
</evidence>
<keyword evidence="3" id="KW-1185">Reference proteome</keyword>
<feature type="compositionally biased region" description="Basic and acidic residues" evidence="1">
    <location>
        <begin position="782"/>
        <end position="794"/>
    </location>
</feature>
<feature type="region of interest" description="Disordered" evidence="1">
    <location>
        <begin position="1900"/>
        <end position="2025"/>
    </location>
</feature>
<feature type="region of interest" description="Disordered" evidence="1">
    <location>
        <begin position="706"/>
        <end position="756"/>
    </location>
</feature>
<feature type="region of interest" description="Disordered" evidence="1">
    <location>
        <begin position="991"/>
        <end position="1012"/>
    </location>
</feature>
<feature type="compositionally biased region" description="Polar residues" evidence="1">
    <location>
        <begin position="133"/>
        <end position="149"/>
    </location>
</feature>
<feature type="compositionally biased region" description="Low complexity" evidence="1">
    <location>
        <begin position="46"/>
        <end position="60"/>
    </location>
</feature>
<feature type="compositionally biased region" description="Basic and acidic residues" evidence="1">
    <location>
        <begin position="1405"/>
        <end position="1425"/>
    </location>
</feature>
<feature type="region of interest" description="Disordered" evidence="1">
    <location>
        <begin position="782"/>
        <end position="828"/>
    </location>
</feature>
<feature type="region of interest" description="Disordered" evidence="1">
    <location>
        <begin position="902"/>
        <end position="931"/>
    </location>
</feature>
<dbReference type="Proteomes" id="UP000224006">
    <property type="component" value="Chromosome II"/>
</dbReference>
<feature type="compositionally biased region" description="Polar residues" evidence="1">
    <location>
        <begin position="1956"/>
        <end position="1968"/>
    </location>
</feature>
<feature type="compositionally biased region" description="Basic and acidic residues" evidence="1">
    <location>
        <begin position="1672"/>
        <end position="1682"/>
    </location>
</feature>
<feature type="region of interest" description="Disordered" evidence="1">
    <location>
        <begin position="1"/>
        <end position="62"/>
    </location>
</feature>
<accession>A0A2A9MNE9</accession>
<feature type="region of interest" description="Disordered" evidence="1">
    <location>
        <begin position="840"/>
        <end position="870"/>
    </location>
</feature>
<organism evidence="2 3">
    <name type="scientific">Besnoitia besnoiti</name>
    <name type="common">Apicomplexan protozoan</name>
    <dbReference type="NCBI Taxonomy" id="94643"/>
    <lineage>
        <taxon>Eukaryota</taxon>
        <taxon>Sar</taxon>
        <taxon>Alveolata</taxon>
        <taxon>Apicomplexa</taxon>
        <taxon>Conoidasida</taxon>
        <taxon>Coccidia</taxon>
        <taxon>Eucoccidiorida</taxon>
        <taxon>Eimeriorina</taxon>
        <taxon>Sarcocystidae</taxon>
        <taxon>Besnoitia</taxon>
    </lineage>
</organism>
<dbReference type="EMBL" id="NWUJ01000002">
    <property type="protein sequence ID" value="PFH37210.1"/>
    <property type="molecule type" value="Genomic_DNA"/>
</dbReference>
<feature type="compositionally biased region" description="Low complexity" evidence="1">
    <location>
        <begin position="840"/>
        <end position="859"/>
    </location>
</feature>
<feature type="compositionally biased region" description="Low complexity" evidence="1">
    <location>
        <begin position="106"/>
        <end position="132"/>
    </location>
</feature>
<feature type="region of interest" description="Disordered" evidence="1">
    <location>
        <begin position="486"/>
        <end position="690"/>
    </location>
</feature>
<feature type="compositionally biased region" description="Basic and acidic residues" evidence="1">
    <location>
        <begin position="1143"/>
        <end position="1160"/>
    </location>
</feature>
<feature type="compositionally biased region" description="Low complexity" evidence="1">
    <location>
        <begin position="626"/>
        <end position="635"/>
    </location>
</feature>
<feature type="compositionally biased region" description="Low complexity" evidence="1">
    <location>
        <begin position="1516"/>
        <end position="1526"/>
    </location>
</feature>
<comment type="caution">
    <text evidence="2">The sequence shown here is derived from an EMBL/GenBank/DDBJ whole genome shotgun (WGS) entry which is preliminary data.</text>
</comment>
<dbReference type="RefSeq" id="XP_029221219.1">
    <property type="nucleotide sequence ID" value="XM_029362254.1"/>
</dbReference>
<feature type="compositionally biased region" description="Polar residues" evidence="1">
    <location>
        <begin position="1"/>
        <end position="10"/>
    </location>
</feature>
<feature type="region of interest" description="Disordered" evidence="1">
    <location>
        <begin position="1046"/>
        <end position="1574"/>
    </location>
</feature>
<sequence>MADIAGNSSEPPSPLSAGFSEQRGGVPSLTHPSCPRQREDTESDVSPSSPCSPAHASPSSRALVPPLNTAFAVPPQPALLAASPIDSNAGRFRARPVVPQLRLGLPSASSPQAAEGAASPASSRASPSCASSGPTSDGTSPCNSPQTAAAAQAREVPPRDAQGQHTSSERQQDTWSSTSSDRCPPMSPSKRRCDESPCASPSSLRALPAPVVWWSLPLVNSPLGPQLSSRSAPQSPSFRRACLPRGEEAVSGCFPSYPRDVAAEDEPSDDADCAYTAITTAFHDQIRFLAASSPALLAAVDQVAESAVLCRLEPVAAGAGVQRTPAYLSSLRRQHALVLLTPSPQPEAFSIQNLLQTFSPGSGSQLDAGLVESLREQLASQEQRFEDLFAKDISQGELRRDLWRTQLLEMQHKSQLRKQTEKICKAVDLCASLASALSGDSLTSAGAPSPQRDRAAPPASPGTVAELCSGLLCLLREAAALGQGASAQPASNGSAPAAREDFGGFQASGLRDVPPRLGALREEGSSGARHVSSIGFPSPLRREEAGAEFPFSPSSAASRPSPPGSGLPSESSANGGLARPLNSGRQGKELSLSARMQTQQAVSRVPPLFRPGEASRMGAAGGGAGLPLSLASPARSGGGRDTGELSRRSLSSFSCSSYCSSRSNLTTHRGNNSGDEGSGPPSGRGRVSSGIPTAFLSKWKGRPAFVPRLNLTGDDSDEEEEEGDMEDAQMGAPAADAHGGGVDGAPVQEQARECSADSIHESGFEMRDAGVPQRVGQAGRLESDMRHQAAESERVCPVSTPLAGPGGARLSAREKEGNEAGLGSSDSALSSPFPAAGLSFPSALPQSPSASSAAAPSSLETRSAGEHVAVGRREHLSLGKANREKIEEAFLLQQQLAQARGTLSGHQGAAECPSASGGPLGAGQGSVGVSPPLPSLQPLDVDLDSTGAGPCVSEEDEKQVSVLVSSSSESFEGADGGSRFGFSVAVSSTERSCGAGLSGGPTSSTCNADNDRRNLFGSRQNIALNPSSGSLAPARGVTLFAAPGHEAAQASPRGERQQGGQEKGRGAGGNEKAEGSRRGQPLIPRLALGETSARAREPARRGEGAETRGVPPRVEGQPGDAPVSSHAETRLPAEETGNPPGGAEDRDAAMGELASDRREVPVPQTQGESCDPLSPVLSAAASRTWRPKLPPLTPTAGRGSLSSGTGGSARRPRRDRRGSAARNSTETPRSPSVSVSSSSVSSPSVAEIRRAFENRQVWSGSSGGAPPTPVPSPGRARLPAGSPGFRGVDSKTPRSGCSSARSRGCSLSFSLEGGSFPGRAPSSWPSGADLTADEGVPKPQGGLEPNVVAPRGSGRPRAVPRLVGLGGGDDSRRQRLPSSPGGGLAEEIVPAFSRTSLFPSPHSHAGGDKRNGSRVTDYRGRRADSGADPACDDQGEGPLEGRRALSPRSDFSGAGGPHSRPSSRGSRGGARRGKGGRGPYPDSPCSREGRLSSSRGSYSPPSSPSALFQSQSQQPRQGAGQTSQRSGGRGGRRAGGARAASTSPSSAQSGQAPPVGDGSRSQRGEDTSAGNASTPLAFPARVVLIYEDWSGSATSHSVSGEHALRDAHQQSEELRCLGVDPTLVLPRRTAGVPPDAKHPNFPHVLDLDFASGDAEGFVGAADLMAEAAKLAQRREEPSERKPVSLASCGLTGERAGKSVEGASVSPLESGKPPRVPRLLLPALSTGGGPCDPKRPPLAQWDERLPAGGCGEEGGALDHAPWLLDGDTTAEEESARASSQPSVHEDGRVVDPLQAVSAVAVGAEKNRPQPPAVDNTAAAGPASLRSLAVDVSDFILSVGFEARAGAEGGCDREESLDGLLTTTAPGAMVDGSSFDNLVSESASPVSAPLVWHAPEAGAQVWKTPGVRATKREKEGLEKGEDSGKHPGPSGVPNDQPAREGEPQPRLPQESKLAERTNLPQQRTDSSLTTVHEGRQQVASTEETARGLVGPGVGGVSPGTPQDRAWEEPPSSGRQVAVEAEGAQTEAQRFRATAASVGLVPNRVEESNARGVSSAALLSALLNPLFSPLPADLRLLLSSGSESSSGISTAVASESASLSFPLPGDYSGEGTAPSVYAVPTLSSEQAPAPVSAFAAFSAALARDQSRGGAPVPSLVTGQPPLQATPPPPVSGPFQSATVAVRLGSAGEVPRHVYHLQGGGAAQAVCADGGVGRRQRLPVVEDPLLRGARLWQLQAPAQRPQMSRPPSSRGPQMSVSAERGGAQPSREASNPLAGSGARWELLCVRGPLAAPAGAQGPVRALRGAPRPVQSPLATHTPAELGHAASPPHVFHVAPQQLVQTLQQPQPPARAPRAHVSTAGGSVADLAPRSDLVGHMLPPSLGLPAPREGTQPRGLAASAVASGADAHVRHSAVLAQVSQSHVFPQMRTQRALHHQQGPAAPTHISQRGRQATLAPHQGGLRERKGGGEGATGPRVP</sequence>
<evidence type="ECO:0000256" key="1">
    <source>
        <dbReference type="SAM" id="MobiDB-lite"/>
    </source>
</evidence>
<feature type="region of interest" description="Disordered" evidence="1">
    <location>
        <begin position="103"/>
        <end position="200"/>
    </location>
</feature>
<evidence type="ECO:0000313" key="2">
    <source>
        <dbReference type="EMBL" id="PFH37210.1"/>
    </source>
</evidence>
<feature type="compositionally biased region" description="Acidic residues" evidence="1">
    <location>
        <begin position="714"/>
        <end position="727"/>
    </location>
</feature>
<feature type="compositionally biased region" description="Basic and acidic residues" evidence="1">
    <location>
        <begin position="1093"/>
        <end position="1106"/>
    </location>
</feature>
<feature type="compositionally biased region" description="Low complexity" evidence="1">
    <location>
        <begin position="547"/>
        <end position="559"/>
    </location>
</feature>
<protein>
    <submittedName>
        <fullName evidence="2">Uncharacterized protein</fullName>
    </submittedName>
</protein>
<reference evidence="2 3" key="1">
    <citation type="submission" date="2017-09" db="EMBL/GenBank/DDBJ databases">
        <title>Genome sequencing of Besnoitia besnoiti strain Bb-Ger1.</title>
        <authorList>
            <person name="Schares G."/>
            <person name="Venepally P."/>
            <person name="Lorenzi H.A."/>
        </authorList>
    </citation>
    <scope>NUCLEOTIDE SEQUENCE [LARGE SCALE GENOMIC DNA]</scope>
    <source>
        <strain evidence="2 3">Bb-Ger1</strain>
    </source>
</reference>
<name>A0A2A9MNE9_BESBE</name>
<feature type="region of interest" description="Disordered" evidence="1">
    <location>
        <begin position="2230"/>
        <end position="2270"/>
    </location>
</feature>
<feature type="region of interest" description="Disordered" evidence="1">
    <location>
        <begin position="1767"/>
        <end position="1786"/>
    </location>
</feature>
<feature type="compositionally biased region" description="Low complexity" evidence="1">
    <location>
        <begin position="648"/>
        <end position="663"/>
    </location>
</feature>
<feature type="compositionally biased region" description="Basic and acidic residues" evidence="1">
    <location>
        <begin position="1908"/>
        <end position="1923"/>
    </location>
</feature>
<feature type="compositionally biased region" description="Polar residues" evidence="1">
    <location>
        <begin position="2237"/>
        <end position="2252"/>
    </location>
</feature>
<feature type="compositionally biased region" description="Low complexity" evidence="1">
    <location>
        <begin position="1220"/>
        <end position="1245"/>
    </location>
</feature>
<dbReference type="OrthoDB" id="331922at2759"/>
<feature type="compositionally biased region" description="Low complexity" evidence="1">
    <location>
        <begin position="1294"/>
        <end position="1310"/>
    </location>
</feature>
<feature type="region of interest" description="Disordered" evidence="1">
    <location>
        <begin position="1672"/>
        <end position="1715"/>
    </location>
</feature>
<feature type="region of interest" description="Disordered" evidence="1">
    <location>
        <begin position="441"/>
        <end position="461"/>
    </location>
</feature>
<gene>
    <name evidence="2" type="ORF">BESB_036680</name>
</gene>
<dbReference type="KEGG" id="bbes:BESB_036680"/>
<dbReference type="VEuPathDB" id="ToxoDB:BESB_036680"/>
<feature type="compositionally biased region" description="Low complexity" evidence="1">
    <location>
        <begin position="1491"/>
        <end position="1500"/>
    </location>
</feature>
<feature type="compositionally biased region" description="Low complexity" evidence="1">
    <location>
        <begin position="1536"/>
        <end position="1553"/>
    </location>
</feature>
<feature type="region of interest" description="Disordered" evidence="1">
    <location>
        <begin position="2422"/>
        <end position="2472"/>
    </location>
</feature>